<evidence type="ECO:0000256" key="2">
    <source>
        <dbReference type="ARBA" id="ARBA00022485"/>
    </source>
</evidence>
<proteinExistence type="inferred from homology"/>
<comment type="function">
    <text evidence="13">Specifically methylates position 2 of adenine 2503 in 23S rRNA and position 2 of adenine 37 in tRNAs.</text>
</comment>
<keyword evidence="3 13" id="KW-0963">Cytoplasm</keyword>
<evidence type="ECO:0000256" key="1">
    <source>
        <dbReference type="ARBA" id="ARBA00004496"/>
    </source>
</evidence>
<dbReference type="GO" id="GO:0070475">
    <property type="term" value="P:rRNA base methylation"/>
    <property type="evidence" value="ECO:0007669"/>
    <property type="project" value="UniProtKB-UniRule"/>
</dbReference>
<feature type="binding site" evidence="13">
    <location>
        <begin position="212"/>
        <end position="214"/>
    </location>
    <ligand>
        <name>S-adenosyl-L-methionine</name>
        <dbReference type="ChEBI" id="CHEBI:59789"/>
    </ligand>
</feature>
<dbReference type="EMBL" id="DSOL01000157">
    <property type="protein sequence ID" value="HEN28119.1"/>
    <property type="molecule type" value="Genomic_DNA"/>
</dbReference>
<dbReference type="InterPro" id="IPR006638">
    <property type="entry name" value="Elp3/MiaA/NifB-like_rSAM"/>
</dbReference>
<dbReference type="InterPro" id="IPR040072">
    <property type="entry name" value="Methyltransferase_A"/>
</dbReference>
<keyword evidence="2 13" id="KW-0004">4Fe-4S</keyword>
<evidence type="ECO:0000256" key="7">
    <source>
        <dbReference type="ARBA" id="ARBA00022691"/>
    </source>
</evidence>
<dbReference type="PROSITE" id="PS51918">
    <property type="entry name" value="RADICAL_SAM"/>
    <property type="match status" value="1"/>
</dbReference>
<dbReference type="Gene3D" id="1.10.150.530">
    <property type="match status" value="1"/>
</dbReference>
<comment type="catalytic activity">
    <reaction evidence="13">
        <text>adenosine(37) in tRNA + 2 reduced [2Fe-2S]-[ferredoxin] + 2 S-adenosyl-L-methionine = 2-methyladenosine(37) in tRNA + 5'-deoxyadenosine + L-methionine + 2 oxidized [2Fe-2S]-[ferredoxin] + S-adenosyl-L-homocysteine</text>
        <dbReference type="Rhea" id="RHEA:43332"/>
        <dbReference type="Rhea" id="RHEA-COMP:10000"/>
        <dbReference type="Rhea" id="RHEA-COMP:10001"/>
        <dbReference type="Rhea" id="RHEA-COMP:10162"/>
        <dbReference type="Rhea" id="RHEA-COMP:10485"/>
        <dbReference type="ChEBI" id="CHEBI:17319"/>
        <dbReference type="ChEBI" id="CHEBI:33737"/>
        <dbReference type="ChEBI" id="CHEBI:33738"/>
        <dbReference type="ChEBI" id="CHEBI:57844"/>
        <dbReference type="ChEBI" id="CHEBI:57856"/>
        <dbReference type="ChEBI" id="CHEBI:59789"/>
        <dbReference type="ChEBI" id="CHEBI:74411"/>
        <dbReference type="ChEBI" id="CHEBI:74497"/>
        <dbReference type="EC" id="2.1.1.192"/>
    </reaction>
</comment>
<feature type="binding site" evidence="13">
    <location>
        <position position="189"/>
    </location>
    <ligand>
        <name>S-adenosyl-L-methionine</name>
        <dbReference type="ChEBI" id="CHEBI:59789"/>
    </ligand>
</feature>
<comment type="cofactor">
    <cofactor evidence="13">
        <name>[4Fe-4S] cluster</name>
        <dbReference type="ChEBI" id="CHEBI:49883"/>
    </cofactor>
    <text evidence="13">Binds 1 [4Fe-4S] cluster. The cluster is coordinated with 3 cysteines and an exchangeable S-adenosyl-L-methionine.</text>
</comment>
<dbReference type="GO" id="GO:0005737">
    <property type="term" value="C:cytoplasm"/>
    <property type="evidence" value="ECO:0007669"/>
    <property type="project" value="UniProtKB-SubCell"/>
</dbReference>
<dbReference type="GO" id="GO:0002935">
    <property type="term" value="F:tRNA (adenine(37)-C2)-methyltransferase activity"/>
    <property type="evidence" value="ECO:0007669"/>
    <property type="project" value="UniProtKB-UniRule"/>
</dbReference>
<dbReference type="SFLD" id="SFLDS00029">
    <property type="entry name" value="Radical_SAM"/>
    <property type="match status" value="1"/>
</dbReference>
<keyword evidence="4 13" id="KW-0698">rRNA processing</keyword>
<dbReference type="Pfam" id="PF04055">
    <property type="entry name" value="Radical_SAM"/>
    <property type="match status" value="1"/>
</dbReference>
<dbReference type="FunFam" id="3.20.20.70:FF:000014">
    <property type="entry name" value="Probable dual-specificity RNA methyltransferase RlmN"/>
    <property type="match status" value="1"/>
</dbReference>
<accession>A0A7C2PKQ3</accession>
<dbReference type="InterPro" id="IPR013785">
    <property type="entry name" value="Aldolase_TIM"/>
</dbReference>
<dbReference type="GO" id="GO:0046872">
    <property type="term" value="F:metal ion binding"/>
    <property type="evidence" value="ECO:0007669"/>
    <property type="project" value="UniProtKB-KW"/>
</dbReference>
<evidence type="ECO:0000256" key="5">
    <source>
        <dbReference type="ARBA" id="ARBA00022603"/>
    </source>
</evidence>
<dbReference type="InterPro" id="IPR048641">
    <property type="entry name" value="RlmN_N"/>
</dbReference>
<comment type="subcellular location">
    <subcellularLocation>
        <location evidence="1 13">Cytoplasm</location>
    </subcellularLocation>
</comment>
<evidence type="ECO:0000313" key="16">
    <source>
        <dbReference type="EMBL" id="HGL17157.1"/>
    </source>
</evidence>
<dbReference type="InterPro" id="IPR004383">
    <property type="entry name" value="rRNA_lsu_MTrfase_RlmN/Cfr"/>
</dbReference>
<evidence type="ECO:0000256" key="4">
    <source>
        <dbReference type="ARBA" id="ARBA00022552"/>
    </source>
</evidence>
<dbReference type="SMART" id="SM00729">
    <property type="entry name" value="Elp3"/>
    <property type="match status" value="1"/>
</dbReference>
<evidence type="ECO:0000256" key="6">
    <source>
        <dbReference type="ARBA" id="ARBA00022679"/>
    </source>
</evidence>
<dbReference type="PIRSF" id="PIRSF006004">
    <property type="entry name" value="CHP00048"/>
    <property type="match status" value="1"/>
</dbReference>
<dbReference type="GO" id="GO:0019843">
    <property type="term" value="F:rRNA binding"/>
    <property type="evidence" value="ECO:0007669"/>
    <property type="project" value="UniProtKB-UniRule"/>
</dbReference>
<dbReference type="PANTHER" id="PTHR30544">
    <property type="entry name" value="23S RRNA METHYLTRANSFERASE"/>
    <property type="match status" value="1"/>
</dbReference>
<comment type="similarity">
    <text evidence="13">Belongs to the radical SAM superfamily. RlmN family.</text>
</comment>
<evidence type="ECO:0000256" key="10">
    <source>
        <dbReference type="ARBA" id="ARBA00023004"/>
    </source>
</evidence>
<evidence type="ECO:0000256" key="12">
    <source>
        <dbReference type="ARBA" id="ARBA00023157"/>
    </source>
</evidence>
<reference evidence="15" key="1">
    <citation type="journal article" date="2020" name="mSystems">
        <title>Genome- and Community-Level Interaction Insights into Carbon Utilization and Element Cycling Functions of Hydrothermarchaeota in Hydrothermal Sediment.</title>
        <authorList>
            <person name="Zhou Z."/>
            <person name="Liu Y."/>
            <person name="Xu W."/>
            <person name="Pan J."/>
            <person name="Luo Z.H."/>
            <person name="Li M."/>
        </authorList>
    </citation>
    <scope>NUCLEOTIDE SEQUENCE [LARGE SCALE GENOMIC DNA]</scope>
    <source>
        <strain evidence="15">SpSt-34</strain>
        <strain evidence="16">SpSt-69</strain>
    </source>
</reference>
<feature type="binding site" evidence="13">
    <location>
        <position position="110"/>
    </location>
    <ligand>
        <name>[4Fe-4S] cluster</name>
        <dbReference type="ChEBI" id="CHEBI:49883"/>
        <note>4Fe-4S-S-AdoMet</note>
    </ligand>
</feature>
<protein>
    <recommendedName>
        <fullName evidence="13">Probable dual-specificity RNA methyltransferase RlmN</fullName>
        <ecNumber evidence="13">2.1.1.192</ecNumber>
    </recommendedName>
    <alternativeName>
        <fullName evidence="13">23S rRNA (adenine(2503)-C(2))-methyltransferase</fullName>
    </alternativeName>
    <alternativeName>
        <fullName evidence="13">23S rRNA m2A2503 methyltransferase</fullName>
    </alternativeName>
    <alternativeName>
        <fullName evidence="13">Ribosomal RNA large subunit methyltransferase N</fullName>
    </alternativeName>
    <alternativeName>
        <fullName evidence="13">tRNA (adenine(37)-C(2))-methyltransferase</fullName>
    </alternativeName>
    <alternativeName>
        <fullName evidence="13">tRNA m2A37 methyltransferase</fullName>
    </alternativeName>
</protein>
<keyword evidence="11 13" id="KW-0411">Iron-sulfur</keyword>
<comment type="caution">
    <text evidence="15">The sequence shown here is derived from an EMBL/GenBank/DDBJ whole genome shotgun (WGS) entry which is preliminary data.</text>
</comment>
<evidence type="ECO:0000256" key="13">
    <source>
        <dbReference type="HAMAP-Rule" id="MF_01849"/>
    </source>
</evidence>
<dbReference type="GO" id="GO:0000049">
    <property type="term" value="F:tRNA binding"/>
    <property type="evidence" value="ECO:0007669"/>
    <property type="project" value="UniProtKB-UniRule"/>
</dbReference>
<dbReference type="GO" id="GO:0051539">
    <property type="term" value="F:4 iron, 4 sulfur cluster binding"/>
    <property type="evidence" value="ECO:0007669"/>
    <property type="project" value="UniProtKB-UniRule"/>
</dbReference>
<comment type="catalytic activity">
    <reaction evidence="13">
        <text>adenosine(2503) in 23S rRNA + 2 reduced [2Fe-2S]-[ferredoxin] + 2 S-adenosyl-L-methionine = 2-methyladenosine(2503) in 23S rRNA + 5'-deoxyadenosine + L-methionine + 2 oxidized [2Fe-2S]-[ferredoxin] + S-adenosyl-L-homocysteine</text>
        <dbReference type="Rhea" id="RHEA:42916"/>
        <dbReference type="Rhea" id="RHEA-COMP:10000"/>
        <dbReference type="Rhea" id="RHEA-COMP:10001"/>
        <dbReference type="Rhea" id="RHEA-COMP:10152"/>
        <dbReference type="Rhea" id="RHEA-COMP:10282"/>
        <dbReference type="ChEBI" id="CHEBI:17319"/>
        <dbReference type="ChEBI" id="CHEBI:33737"/>
        <dbReference type="ChEBI" id="CHEBI:33738"/>
        <dbReference type="ChEBI" id="CHEBI:57844"/>
        <dbReference type="ChEBI" id="CHEBI:57856"/>
        <dbReference type="ChEBI" id="CHEBI:59789"/>
        <dbReference type="ChEBI" id="CHEBI:74411"/>
        <dbReference type="ChEBI" id="CHEBI:74497"/>
        <dbReference type="EC" id="2.1.1.192"/>
    </reaction>
</comment>
<dbReference type="HAMAP" id="MF_01849">
    <property type="entry name" value="RNA_methyltr_RlmN"/>
    <property type="match status" value="1"/>
</dbReference>
<dbReference type="InterPro" id="IPR027492">
    <property type="entry name" value="RNA_MTrfase_RlmN"/>
</dbReference>
<sequence length="343" mass="39415">MENLISLNVKRLESLFSSLNEKPYRVRQVLKWIWGKGKDNIDEFSDLPKDLRHFLSQNYYIKRAEPLSILASQDGSIKFLIKLENEDRVESVFIPDGERNTVCVSSQVGCPLKCAFCATGKLGYVRNLKFYEILEQVRIIRTHVNARITNVVFMGMGEPFLNYDEVIESARVINDPNTFSIGARKITISTAGIIPGIRKLANEPEQFKLAVSLNSAIQEKREKLMPIAKKYPLSELREALLDFYEAKKRWITFEYILIPGVNDTKEDVEALTEYVNSIPSKLNLIPYNPHPYSEFRAPKDEEVEKFLKILRKNLKRVVTLRKSKGQDIKGACGQLAYFSKLNE</sequence>
<keyword evidence="5 13" id="KW-0489">Methyltransferase</keyword>
<dbReference type="EMBL" id="DTDJ01000021">
    <property type="protein sequence ID" value="HGL17157.1"/>
    <property type="molecule type" value="Genomic_DNA"/>
</dbReference>
<dbReference type="Gene3D" id="3.20.20.70">
    <property type="entry name" value="Aldolase class I"/>
    <property type="match status" value="1"/>
</dbReference>
<evidence type="ECO:0000256" key="9">
    <source>
        <dbReference type="ARBA" id="ARBA00022723"/>
    </source>
</evidence>
<keyword evidence="10 13" id="KW-0408">Iron</keyword>
<dbReference type="PANTHER" id="PTHR30544:SF5">
    <property type="entry name" value="RADICAL SAM CORE DOMAIN-CONTAINING PROTEIN"/>
    <property type="match status" value="1"/>
</dbReference>
<dbReference type="SFLD" id="SFLDF00275">
    <property type="entry name" value="adenosine_C2_methyltransferase"/>
    <property type="match status" value="1"/>
</dbReference>
<keyword evidence="8 13" id="KW-0819">tRNA processing</keyword>
<dbReference type="SFLD" id="SFLDG01062">
    <property type="entry name" value="methyltransferase_(Class_A)"/>
    <property type="match status" value="1"/>
</dbReference>
<evidence type="ECO:0000259" key="14">
    <source>
        <dbReference type="PROSITE" id="PS51918"/>
    </source>
</evidence>
<feature type="domain" description="Radical SAM core" evidence="14">
    <location>
        <begin position="96"/>
        <end position="327"/>
    </location>
</feature>
<keyword evidence="9 13" id="KW-0479">Metal-binding</keyword>
<name>A0A7C2PKQ3_UNCW3</name>
<dbReference type="Pfam" id="PF21016">
    <property type="entry name" value="RlmN_N"/>
    <property type="match status" value="1"/>
</dbReference>
<organism evidence="15">
    <name type="scientific">candidate division WOR-3 bacterium</name>
    <dbReference type="NCBI Taxonomy" id="2052148"/>
    <lineage>
        <taxon>Bacteria</taxon>
        <taxon>Bacteria division WOR-3</taxon>
    </lineage>
</organism>
<evidence type="ECO:0000256" key="8">
    <source>
        <dbReference type="ARBA" id="ARBA00022694"/>
    </source>
</evidence>
<dbReference type="GO" id="GO:0070040">
    <property type="term" value="F:rRNA (adenine(2503)-C2-)-methyltransferase activity"/>
    <property type="evidence" value="ECO:0007669"/>
    <property type="project" value="UniProtKB-UniRule"/>
</dbReference>
<keyword evidence="12 13" id="KW-1015">Disulfide bond</keyword>
<evidence type="ECO:0000256" key="3">
    <source>
        <dbReference type="ARBA" id="ARBA00022490"/>
    </source>
</evidence>
<dbReference type="EC" id="2.1.1.192" evidence="13"/>
<feature type="binding site" evidence="13">
    <location>
        <position position="288"/>
    </location>
    <ligand>
        <name>S-adenosyl-L-methionine</name>
        <dbReference type="ChEBI" id="CHEBI:59789"/>
    </ligand>
</feature>
<dbReference type="CDD" id="cd01335">
    <property type="entry name" value="Radical_SAM"/>
    <property type="match status" value="1"/>
</dbReference>
<keyword evidence="6 13" id="KW-0808">Transferase</keyword>
<dbReference type="SUPFAM" id="SSF102114">
    <property type="entry name" value="Radical SAM enzymes"/>
    <property type="match status" value="1"/>
</dbReference>
<evidence type="ECO:0000313" key="15">
    <source>
        <dbReference type="EMBL" id="HEN28119.1"/>
    </source>
</evidence>
<feature type="active site" description="S-methylcysteine intermediate" evidence="13">
    <location>
        <position position="332"/>
    </location>
</feature>
<dbReference type="InterPro" id="IPR007197">
    <property type="entry name" value="rSAM"/>
</dbReference>
<feature type="binding site" evidence="13">
    <location>
        <position position="114"/>
    </location>
    <ligand>
        <name>[4Fe-4S] cluster</name>
        <dbReference type="ChEBI" id="CHEBI:49883"/>
        <note>4Fe-4S-S-AdoMet</note>
    </ligand>
</feature>
<keyword evidence="7 13" id="KW-0949">S-adenosyl-L-methionine</keyword>
<comment type="miscellaneous">
    <text evidence="13">Reaction proceeds by a ping-pong mechanism involving intermediate methylation of a conserved cysteine residue.</text>
</comment>
<comment type="caution">
    <text evidence="13">Lacks conserved residue(s) required for the propagation of feature annotation.</text>
</comment>
<dbReference type="NCBIfam" id="TIGR00048">
    <property type="entry name" value="rRNA_mod_RlmN"/>
    <property type="match status" value="1"/>
</dbReference>
<evidence type="ECO:0000256" key="11">
    <source>
        <dbReference type="ARBA" id="ARBA00023014"/>
    </source>
</evidence>
<dbReference type="InterPro" id="IPR058240">
    <property type="entry name" value="rSAM_sf"/>
</dbReference>
<gene>
    <name evidence="13 15" type="primary">rlmN</name>
    <name evidence="15" type="ORF">ENQ77_05605</name>
    <name evidence="16" type="ORF">ENU66_02320</name>
</gene>
<feature type="active site" description="Proton acceptor" evidence="13">
    <location>
        <position position="90"/>
    </location>
</feature>
<dbReference type="GO" id="GO:0030488">
    <property type="term" value="P:tRNA methylation"/>
    <property type="evidence" value="ECO:0007669"/>
    <property type="project" value="UniProtKB-UniRule"/>
</dbReference>
<feature type="binding site" evidence="13">
    <location>
        <begin position="157"/>
        <end position="158"/>
    </location>
    <ligand>
        <name>S-adenosyl-L-methionine</name>
        <dbReference type="ChEBI" id="CHEBI:59789"/>
    </ligand>
</feature>
<feature type="binding site" evidence="13">
    <location>
        <position position="117"/>
    </location>
    <ligand>
        <name>[4Fe-4S] cluster</name>
        <dbReference type="ChEBI" id="CHEBI:49883"/>
        <note>4Fe-4S-S-AdoMet</note>
    </ligand>
</feature>
<dbReference type="AlphaFoldDB" id="A0A7C2PKQ3"/>